<dbReference type="Pfam" id="PF00018">
    <property type="entry name" value="SH3_1"/>
    <property type="match status" value="1"/>
</dbReference>
<dbReference type="Proteomes" id="UP000324222">
    <property type="component" value="Unassembled WGS sequence"/>
</dbReference>
<dbReference type="AlphaFoldDB" id="A0A5B7E2S3"/>
<dbReference type="GO" id="GO:0005096">
    <property type="term" value="F:GTPase activator activity"/>
    <property type="evidence" value="ECO:0007669"/>
    <property type="project" value="TreeGrafter"/>
</dbReference>
<dbReference type="EMBL" id="VSRR010001778">
    <property type="protein sequence ID" value="MPC27627.1"/>
    <property type="molecule type" value="Genomic_DNA"/>
</dbReference>
<dbReference type="CDD" id="cd17688">
    <property type="entry name" value="RUN_SGSM3"/>
    <property type="match status" value="1"/>
</dbReference>
<dbReference type="SUPFAM" id="SSF47923">
    <property type="entry name" value="Ypt/Rab-GAP domain of gyp1p"/>
    <property type="match status" value="1"/>
</dbReference>
<dbReference type="SMART" id="SM00326">
    <property type="entry name" value="SH3"/>
    <property type="match status" value="1"/>
</dbReference>
<feature type="domain" description="RUN" evidence="8">
    <location>
        <begin position="333"/>
        <end position="496"/>
    </location>
</feature>
<dbReference type="FunFam" id="2.30.30.40:FF:000115">
    <property type="entry name" value="Small G protein signaling modulator 3 homolog"/>
    <property type="match status" value="1"/>
</dbReference>
<dbReference type="OrthoDB" id="44736at2759"/>
<dbReference type="PROSITE" id="PS50826">
    <property type="entry name" value="RUN"/>
    <property type="match status" value="1"/>
</dbReference>
<feature type="signal peptide" evidence="5">
    <location>
        <begin position="1"/>
        <end position="21"/>
    </location>
</feature>
<keyword evidence="2 4" id="KW-0728">SH3 domain</keyword>
<comment type="similarity">
    <text evidence="1">Belongs to the small G protein signaling modulator family.</text>
</comment>
<dbReference type="Gene3D" id="1.10.472.80">
    <property type="entry name" value="Ypt/Rab-GAP domain of gyp1p, domain 3"/>
    <property type="match status" value="1"/>
</dbReference>
<gene>
    <name evidence="9" type="primary">sgsm3_1</name>
    <name evidence="9" type="ORF">E2C01_020801</name>
</gene>
<evidence type="ECO:0000256" key="1">
    <source>
        <dbReference type="ARBA" id="ARBA00006296"/>
    </source>
</evidence>
<dbReference type="PROSITE" id="PS50086">
    <property type="entry name" value="TBC_RABGAP"/>
    <property type="match status" value="1"/>
</dbReference>
<dbReference type="Pfam" id="PF02759">
    <property type="entry name" value="RUN"/>
    <property type="match status" value="1"/>
</dbReference>
<dbReference type="SUPFAM" id="SSF50044">
    <property type="entry name" value="SH3-domain"/>
    <property type="match status" value="1"/>
</dbReference>
<dbReference type="InterPro" id="IPR050302">
    <property type="entry name" value="Rab_GAP_TBC_domain"/>
</dbReference>
<evidence type="ECO:0000256" key="2">
    <source>
        <dbReference type="ARBA" id="ARBA00022443"/>
    </source>
</evidence>
<organism evidence="9 10">
    <name type="scientific">Portunus trituberculatus</name>
    <name type="common">Swimming crab</name>
    <name type="synonym">Neptunus trituberculatus</name>
    <dbReference type="NCBI Taxonomy" id="210409"/>
    <lineage>
        <taxon>Eukaryota</taxon>
        <taxon>Metazoa</taxon>
        <taxon>Ecdysozoa</taxon>
        <taxon>Arthropoda</taxon>
        <taxon>Crustacea</taxon>
        <taxon>Multicrustacea</taxon>
        <taxon>Malacostraca</taxon>
        <taxon>Eumalacostraca</taxon>
        <taxon>Eucarida</taxon>
        <taxon>Decapoda</taxon>
        <taxon>Pleocyemata</taxon>
        <taxon>Brachyura</taxon>
        <taxon>Eubrachyura</taxon>
        <taxon>Portunoidea</taxon>
        <taxon>Portunidae</taxon>
        <taxon>Portuninae</taxon>
        <taxon>Portunus</taxon>
    </lineage>
</organism>
<dbReference type="PANTHER" id="PTHR47219">
    <property type="entry name" value="RAB GTPASE-ACTIVATING PROTEIN 1-LIKE"/>
    <property type="match status" value="1"/>
</dbReference>
<proteinExistence type="inferred from homology"/>
<name>A0A5B7E2S3_PORTR</name>
<dbReference type="InterPro" id="IPR037213">
    <property type="entry name" value="Run_dom_sf"/>
</dbReference>
<dbReference type="InterPro" id="IPR004012">
    <property type="entry name" value="Run_dom"/>
</dbReference>
<evidence type="ECO:0000313" key="10">
    <source>
        <dbReference type="Proteomes" id="UP000324222"/>
    </source>
</evidence>
<feature type="chain" id="PRO_5023105011" description="RUN and TBC1 domain-containing protein 3" evidence="5">
    <location>
        <begin position="22"/>
        <end position="526"/>
    </location>
</feature>
<sequence length="526" mass="60137">MSITAFHCIMLIPTLQSGVQADQRVLAALVCTYLPGVDSVVREHDIELSLITLHWFVTVFASVLHMKILLRVWDMFFLDGSIVLFQVTLAMLKIKEAELRSLENSAQIFNALSDIPGEIDDVTCLFKVMESVCGSLTDVMVETHRRRHLAYLMADHGALINPDHSTNLPKQQLNRRQVNKSKSVLEVLLFKGDQNADDIRNKNIRQTELLVDLREAILQVGRHFQGVEPNYTSTTLTPDYSIESHSRDIPTFLATARSRHRRAKALLDFERHDDDELGFRKNDIITIISQRDEHCWIGELNGLRGWFPAKFVEVLDERSKEYSRAGDDAISATVTDLVRGTLCPAVKAILQHGMRSTSLLGGPCHPWLFIEESAAREVERDFSSVYSRLVLCRTFRLDEDGKVLTPEELLYRCVQAVNMSHDAVHAQMDVKLRSLICLGLNEQVLHLWLEVLCSSVEVVERWYLPSSFLRSPGWVQIKCELRVLAQFPFTLNPDWELPPPPNQDQRPLREGVRDMLVKHHLFSWDL</sequence>
<dbReference type="InterPro" id="IPR035833">
    <property type="entry name" value="SGSM3_SH3"/>
</dbReference>
<protein>
    <recommendedName>
        <fullName evidence="3">RUN and TBC1 domain-containing protein 3</fullName>
    </recommendedName>
</protein>
<dbReference type="InterPro" id="IPR035969">
    <property type="entry name" value="Rab-GAP_TBC_sf"/>
</dbReference>
<dbReference type="GO" id="GO:0031267">
    <property type="term" value="F:small GTPase binding"/>
    <property type="evidence" value="ECO:0007669"/>
    <property type="project" value="TreeGrafter"/>
</dbReference>
<dbReference type="Gene3D" id="1.20.58.900">
    <property type="match status" value="1"/>
</dbReference>
<dbReference type="PRINTS" id="PR00452">
    <property type="entry name" value="SH3DOMAIN"/>
</dbReference>
<dbReference type="FunFam" id="1.10.472.80:FF:000012">
    <property type="entry name" value="Small G protein signaling modulator 3"/>
    <property type="match status" value="1"/>
</dbReference>
<dbReference type="PROSITE" id="PS50002">
    <property type="entry name" value="SH3"/>
    <property type="match status" value="1"/>
</dbReference>
<evidence type="ECO:0000259" key="6">
    <source>
        <dbReference type="PROSITE" id="PS50002"/>
    </source>
</evidence>
<keyword evidence="10" id="KW-1185">Reference proteome</keyword>
<dbReference type="CDD" id="cd11813">
    <property type="entry name" value="SH3_SGSM3"/>
    <property type="match status" value="1"/>
</dbReference>
<dbReference type="SMART" id="SM00593">
    <property type="entry name" value="RUN"/>
    <property type="match status" value="1"/>
</dbReference>
<evidence type="ECO:0000256" key="4">
    <source>
        <dbReference type="PROSITE-ProRule" id="PRU00192"/>
    </source>
</evidence>
<dbReference type="InterPro" id="IPR000195">
    <property type="entry name" value="Rab-GAP-TBC_dom"/>
</dbReference>
<evidence type="ECO:0000259" key="8">
    <source>
        <dbReference type="PROSITE" id="PS50826"/>
    </source>
</evidence>
<evidence type="ECO:0000256" key="3">
    <source>
        <dbReference type="ARBA" id="ARBA00030864"/>
    </source>
</evidence>
<comment type="caution">
    <text evidence="9">The sequence shown here is derived from an EMBL/GenBank/DDBJ whole genome shotgun (WGS) entry which is preliminary data.</text>
</comment>
<dbReference type="InterPro" id="IPR001452">
    <property type="entry name" value="SH3_domain"/>
</dbReference>
<evidence type="ECO:0000313" key="9">
    <source>
        <dbReference type="EMBL" id="MPC27627.1"/>
    </source>
</evidence>
<dbReference type="Pfam" id="PF00566">
    <property type="entry name" value="RabGAP-TBC"/>
    <property type="match status" value="1"/>
</dbReference>
<feature type="domain" description="SH3" evidence="6">
    <location>
        <begin position="258"/>
        <end position="317"/>
    </location>
</feature>
<feature type="domain" description="Rab-GAP TBC" evidence="7">
    <location>
        <begin position="1"/>
        <end position="80"/>
    </location>
</feature>
<dbReference type="SUPFAM" id="SSF140741">
    <property type="entry name" value="RUN domain-like"/>
    <property type="match status" value="1"/>
</dbReference>
<evidence type="ECO:0000259" key="7">
    <source>
        <dbReference type="PROSITE" id="PS50086"/>
    </source>
</evidence>
<keyword evidence="5" id="KW-0732">Signal</keyword>
<dbReference type="PANTHER" id="PTHR47219:SF13">
    <property type="entry name" value="RUN AND TBC1 DOMAIN-CONTAINING PROTEIN 3"/>
    <property type="match status" value="1"/>
</dbReference>
<accession>A0A5B7E2S3</accession>
<evidence type="ECO:0000256" key="5">
    <source>
        <dbReference type="SAM" id="SignalP"/>
    </source>
</evidence>
<reference evidence="9 10" key="1">
    <citation type="submission" date="2019-05" db="EMBL/GenBank/DDBJ databases">
        <title>Another draft genome of Portunus trituberculatus and its Hox gene families provides insights of decapod evolution.</title>
        <authorList>
            <person name="Jeong J.-H."/>
            <person name="Song I."/>
            <person name="Kim S."/>
            <person name="Choi T."/>
            <person name="Kim D."/>
            <person name="Ryu S."/>
            <person name="Kim W."/>
        </authorList>
    </citation>
    <scope>NUCLEOTIDE SEQUENCE [LARGE SCALE GENOMIC DNA]</scope>
    <source>
        <tissue evidence="9">Muscle</tissue>
    </source>
</reference>
<dbReference type="InterPro" id="IPR036028">
    <property type="entry name" value="SH3-like_dom_sf"/>
</dbReference>